<dbReference type="SUPFAM" id="SSF53850">
    <property type="entry name" value="Periplasmic binding protein-like II"/>
    <property type="match status" value="1"/>
</dbReference>
<evidence type="ECO:0000313" key="6">
    <source>
        <dbReference type="EMBL" id="MBL1094011.1"/>
    </source>
</evidence>
<evidence type="ECO:0000256" key="3">
    <source>
        <dbReference type="ARBA" id="ARBA00023125"/>
    </source>
</evidence>
<dbReference type="RefSeq" id="WP_201810246.1">
    <property type="nucleotide sequence ID" value="NZ_JAERRI010000024.1"/>
</dbReference>
<evidence type="ECO:0000313" key="7">
    <source>
        <dbReference type="Proteomes" id="UP000629371"/>
    </source>
</evidence>
<accession>A0ABS1N1Q9</accession>
<gene>
    <name evidence="6" type="ORF">JK360_32655</name>
</gene>
<dbReference type="Proteomes" id="UP000629371">
    <property type="component" value="Unassembled WGS sequence"/>
</dbReference>
<dbReference type="EMBL" id="JAERRI010000024">
    <property type="protein sequence ID" value="MBL1094011.1"/>
    <property type="molecule type" value="Genomic_DNA"/>
</dbReference>
<dbReference type="Gene3D" id="3.40.190.10">
    <property type="entry name" value="Periplasmic binding protein-like II"/>
    <property type="match status" value="2"/>
</dbReference>
<dbReference type="InterPro" id="IPR036388">
    <property type="entry name" value="WH-like_DNA-bd_sf"/>
</dbReference>
<protein>
    <submittedName>
        <fullName evidence="6">LysR family transcriptional regulator</fullName>
    </submittedName>
</protein>
<evidence type="ECO:0000259" key="5">
    <source>
        <dbReference type="PROSITE" id="PS50931"/>
    </source>
</evidence>
<dbReference type="PANTHER" id="PTHR30346">
    <property type="entry name" value="TRANSCRIPTIONAL DUAL REGULATOR HCAR-RELATED"/>
    <property type="match status" value="1"/>
</dbReference>
<proteinExistence type="inferred from homology"/>
<dbReference type="PANTHER" id="PTHR30346:SF0">
    <property type="entry name" value="HCA OPERON TRANSCRIPTIONAL ACTIVATOR HCAR"/>
    <property type="match status" value="1"/>
</dbReference>
<dbReference type="InterPro" id="IPR000847">
    <property type="entry name" value="LysR_HTH_N"/>
</dbReference>
<dbReference type="InterPro" id="IPR036390">
    <property type="entry name" value="WH_DNA-bd_sf"/>
</dbReference>
<dbReference type="Pfam" id="PF03466">
    <property type="entry name" value="LysR_substrate"/>
    <property type="match status" value="1"/>
</dbReference>
<dbReference type="PROSITE" id="PS50931">
    <property type="entry name" value="HTH_LYSR"/>
    <property type="match status" value="1"/>
</dbReference>
<evidence type="ECO:0000256" key="2">
    <source>
        <dbReference type="ARBA" id="ARBA00023015"/>
    </source>
</evidence>
<keyword evidence="2" id="KW-0805">Transcription regulation</keyword>
<evidence type="ECO:0000256" key="1">
    <source>
        <dbReference type="ARBA" id="ARBA00009437"/>
    </source>
</evidence>
<sequence length="308" mass="33126">MELRDIEIFLALAEELHFGRTAERLHVTPARVSQSIRKAERRVGGVLFERNSRRVRLTALGEQLRGDLSAGYRQITNGIAKACAAAGTVTGTLTLGTMGPMAHTIKPILDLFHSAHPDVELRHREVQPPSPLDLLRSGDVDVALLWLPVREPDLTVGPVTHVSDVLLMVSTDHPYAGRDSICLEDLADCRLVGGTTIPAYMQETLAPYRTPSGRPITHSPTASTWQEAVSIVSSGQAAAGVSAEAATFYPWPGIAFIPIRDAPPCTWALVWRTIAETPLIRAFARTALGETSGPLIPGTGLSLAHSAS</sequence>
<dbReference type="Pfam" id="PF00126">
    <property type="entry name" value="HTH_1"/>
    <property type="match status" value="1"/>
</dbReference>
<evidence type="ECO:0000256" key="4">
    <source>
        <dbReference type="ARBA" id="ARBA00023163"/>
    </source>
</evidence>
<dbReference type="Gene3D" id="1.10.10.10">
    <property type="entry name" value="Winged helix-like DNA-binding domain superfamily/Winged helix DNA-binding domain"/>
    <property type="match status" value="1"/>
</dbReference>
<name>A0ABS1N1Q9_9ACTN</name>
<reference evidence="6 7" key="1">
    <citation type="submission" date="2021-01" db="EMBL/GenBank/DDBJ databases">
        <title>WGS of actinomycetes isolated from Thailand.</title>
        <authorList>
            <person name="Thawai C."/>
        </authorList>
    </citation>
    <scope>NUCLEOTIDE SEQUENCE [LARGE SCALE GENOMIC DNA]</scope>
    <source>
        <strain evidence="6 7">CH9-7</strain>
    </source>
</reference>
<comment type="caution">
    <text evidence="6">The sequence shown here is derived from an EMBL/GenBank/DDBJ whole genome shotgun (WGS) entry which is preliminary data.</text>
</comment>
<feature type="domain" description="HTH lysR-type" evidence="5">
    <location>
        <begin position="1"/>
        <end position="58"/>
    </location>
</feature>
<keyword evidence="7" id="KW-1185">Reference proteome</keyword>
<keyword evidence="4" id="KW-0804">Transcription</keyword>
<dbReference type="SUPFAM" id="SSF46785">
    <property type="entry name" value="Winged helix' DNA-binding domain"/>
    <property type="match status" value="1"/>
</dbReference>
<organism evidence="6 7">
    <name type="scientific">Streptomyces siderophoricus</name>
    <dbReference type="NCBI Taxonomy" id="2802281"/>
    <lineage>
        <taxon>Bacteria</taxon>
        <taxon>Bacillati</taxon>
        <taxon>Actinomycetota</taxon>
        <taxon>Actinomycetes</taxon>
        <taxon>Kitasatosporales</taxon>
        <taxon>Streptomycetaceae</taxon>
        <taxon>Streptomyces</taxon>
    </lineage>
</organism>
<keyword evidence="3" id="KW-0238">DNA-binding</keyword>
<comment type="similarity">
    <text evidence="1">Belongs to the LysR transcriptional regulatory family.</text>
</comment>
<dbReference type="InterPro" id="IPR005119">
    <property type="entry name" value="LysR_subst-bd"/>
</dbReference>